<protein>
    <recommendedName>
        <fullName evidence="3">DUF4375 domain-containing protein</fullName>
    </recommendedName>
</protein>
<gene>
    <name evidence="1" type="ORF">VN24_21525</name>
</gene>
<evidence type="ECO:0008006" key="3">
    <source>
        <dbReference type="Google" id="ProtNLM"/>
    </source>
</evidence>
<dbReference type="Gene3D" id="1.20.1420.60">
    <property type="match status" value="1"/>
</dbReference>
<dbReference type="Proteomes" id="UP000032633">
    <property type="component" value="Chromosome"/>
</dbReference>
<accession>A0A0D5NN04</accession>
<keyword evidence="2" id="KW-1185">Reference proteome</keyword>
<dbReference type="AlphaFoldDB" id="A0A0D5NN04"/>
<evidence type="ECO:0000313" key="1">
    <source>
        <dbReference type="EMBL" id="AJY76679.1"/>
    </source>
</evidence>
<dbReference type="HOGENOM" id="CLU_129800_0_0_9"/>
<name>A0A0D5NN04_9BACL</name>
<evidence type="ECO:0000313" key="2">
    <source>
        <dbReference type="Proteomes" id="UP000032633"/>
    </source>
</evidence>
<proteinExistence type="predicted"/>
<reference evidence="2" key="2">
    <citation type="submission" date="2015-03" db="EMBL/GenBank/DDBJ databases">
        <title>Genome sequence of Paenibacillus beijingensis strain DSM 24997T.</title>
        <authorList>
            <person name="Kwak Y."/>
            <person name="Shin J.-H."/>
        </authorList>
    </citation>
    <scope>NUCLEOTIDE SEQUENCE [LARGE SCALE GENOMIC DNA]</scope>
    <source>
        <strain evidence="2">DSM 24997</strain>
    </source>
</reference>
<reference evidence="1 2" key="1">
    <citation type="journal article" date="2015" name="J. Biotechnol.">
        <title>Complete genome sequence of Paenibacillus beijingensis 7188(T) (=DSM 24997(T)), a novel rhizobacterium from jujube garden soil.</title>
        <authorList>
            <person name="Kwak Y."/>
            <person name="Shin J.H."/>
        </authorList>
    </citation>
    <scope>NUCLEOTIDE SEQUENCE [LARGE SCALE GENOMIC DNA]</scope>
    <source>
        <strain evidence="1 2">DSM 24997</strain>
    </source>
</reference>
<dbReference type="KEGG" id="pbj:VN24_21525"/>
<organism evidence="1 2">
    <name type="scientific">Paenibacillus beijingensis</name>
    <dbReference type="NCBI Taxonomy" id="1126833"/>
    <lineage>
        <taxon>Bacteria</taxon>
        <taxon>Bacillati</taxon>
        <taxon>Bacillota</taxon>
        <taxon>Bacilli</taxon>
        <taxon>Bacillales</taxon>
        <taxon>Paenibacillaceae</taxon>
        <taxon>Paenibacillus</taxon>
    </lineage>
</organism>
<dbReference type="PATRIC" id="fig|1126833.4.peg.4731"/>
<dbReference type="EMBL" id="CP011058">
    <property type="protein sequence ID" value="AJY76679.1"/>
    <property type="molecule type" value="Genomic_DNA"/>
</dbReference>
<sequence length="173" mass="20186">MALITMTKREFDSLDDERLGRTCMEPTFLQIREKDMSVKTKAISQLTEGQKALCMFRVFYDHADNSAGEYYAWVSYLLDKPDFWCGVTGGLRFFGDASMMHLLEETKEALEARNRKRGLQWSDAALQDLDRDHELQYAVNLLFERFRKNAPQSHKLIGTYIRSHSNEFVIIED</sequence>